<evidence type="ECO:0000313" key="3">
    <source>
        <dbReference type="Proteomes" id="UP000838878"/>
    </source>
</evidence>
<evidence type="ECO:0000313" key="2">
    <source>
        <dbReference type="EMBL" id="CAH0722071.1"/>
    </source>
</evidence>
<feature type="region of interest" description="Disordered" evidence="1">
    <location>
        <begin position="1"/>
        <end position="31"/>
    </location>
</feature>
<dbReference type="AlphaFoldDB" id="A0A8J9YD97"/>
<evidence type="ECO:0000256" key="1">
    <source>
        <dbReference type="SAM" id="MobiDB-lite"/>
    </source>
</evidence>
<reference evidence="2" key="1">
    <citation type="submission" date="2021-12" db="EMBL/GenBank/DDBJ databases">
        <authorList>
            <person name="Martin H S."/>
        </authorList>
    </citation>
    <scope>NUCLEOTIDE SEQUENCE</scope>
</reference>
<feature type="non-terminal residue" evidence="2">
    <location>
        <position position="72"/>
    </location>
</feature>
<dbReference type="EMBL" id="OV170223">
    <property type="protein sequence ID" value="CAH0722071.1"/>
    <property type="molecule type" value="Genomic_DNA"/>
</dbReference>
<dbReference type="Proteomes" id="UP000838878">
    <property type="component" value="Chromosome 3"/>
</dbReference>
<name>A0A8J9YD97_9NEOP</name>
<protein>
    <submittedName>
        <fullName evidence="2">Uncharacterized protein</fullName>
    </submittedName>
</protein>
<sequence length="72" mass="8165">MAAWAEMGLFQTRGERRQHDTRTTLGRCRDGTGTLPGRGRCAPATHHLMLLVIASQKGNSIYKRQENNKFHE</sequence>
<keyword evidence="3" id="KW-1185">Reference proteome</keyword>
<accession>A0A8J9YD97</accession>
<proteinExistence type="predicted"/>
<gene>
    <name evidence="2" type="ORF">BINO364_LOCUS8087</name>
</gene>
<feature type="compositionally biased region" description="Basic and acidic residues" evidence="1">
    <location>
        <begin position="13"/>
        <end position="30"/>
    </location>
</feature>
<organism evidence="2 3">
    <name type="scientific">Brenthis ino</name>
    <name type="common">lesser marbled fritillary</name>
    <dbReference type="NCBI Taxonomy" id="405034"/>
    <lineage>
        <taxon>Eukaryota</taxon>
        <taxon>Metazoa</taxon>
        <taxon>Ecdysozoa</taxon>
        <taxon>Arthropoda</taxon>
        <taxon>Hexapoda</taxon>
        <taxon>Insecta</taxon>
        <taxon>Pterygota</taxon>
        <taxon>Neoptera</taxon>
        <taxon>Endopterygota</taxon>
        <taxon>Lepidoptera</taxon>
        <taxon>Glossata</taxon>
        <taxon>Ditrysia</taxon>
        <taxon>Papilionoidea</taxon>
        <taxon>Nymphalidae</taxon>
        <taxon>Heliconiinae</taxon>
        <taxon>Argynnini</taxon>
        <taxon>Brenthis</taxon>
    </lineage>
</organism>